<dbReference type="KEGG" id="luo:HHL09_02720"/>
<evidence type="ECO:0000256" key="4">
    <source>
        <dbReference type="PROSITE-ProRule" id="PRU00433"/>
    </source>
</evidence>
<dbReference type="PANTHER" id="PTHR33546">
    <property type="entry name" value="LARGE, MULTIFUNCTIONAL SECRETED PROTEIN-RELATED"/>
    <property type="match status" value="1"/>
</dbReference>
<dbReference type="NCBIfam" id="TIGR02603">
    <property type="entry name" value="CxxCH_TIGR02603"/>
    <property type="match status" value="1"/>
</dbReference>
<accession>A0A858RD58</accession>
<dbReference type="SUPFAM" id="SSF50952">
    <property type="entry name" value="Soluble quinoprotein glucose dehydrogenase"/>
    <property type="match status" value="1"/>
</dbReference>
<dbReference type="InterPro" id="IPR009056">
    <property type="entry name" value="Cyt_c-like_dom"/>
</dbReference>
<dbReference type="InterPro" id="IPR013428">
    <property type="entry name" value="Membrane-bound_put_N"/>
</dbReference>
<dbReference type="InterPro" id="IPR055557">
    <property type="entry name" value="DUF7133"/>
</dbReference>
<dbReference type="Gene3D" id="1.10.760.10">
    <property type="entry name" value="Cytochrome c-like domain"/>
    <property type="match status" value="1"/>
</dbReference>
<dbReference type="Gene3D" id="1.25.10.10">
    <property type="entry name" value="Leucine-rich Repeat Variant"/>
    <property type="match status" value="1"/>
</dbReference>
<dbReference type="InterPro" id="IPR036514">
    <property type="entry name" value="SGNH_hydro_sf"/>
</dbReference>
<dbReference type="Pfam" id="PF13472">
    <property type="entry name" value="Lipase_GDSL_2"/>
    <property type="match status" value="1"/>
</dbReference>
<evidence type="ECO:0000259" key="6">
    <source>
        <dbReference type="PROSITE" id="PS51007"/>
    </source>
</evidence>
<dbReference type="GO" id="GO:0020037">
    <property type="term" value="F:heme binding"/>
    <property type="evidence" value="ECO:0007669"/>
    <property type="project" value="InterPro"/>
</dbReference>
<dbReference type="InterPro" id="IPR011041">
    <property type="entry name" value="Quinoprot_gluc/sorb_DH_b-prop"/>
</dbReference>
<reference evidence="7 8" key="1">
    <citation type="submission" date="2020-04" db="EMBL/GenBank/DDBJ databases">
        <title>Luteolibacter sp. G-1-1-1 isolated from soil.</title>
        <authorList>
            <person name="Dahal R.H."/>
        </authorList>
    </citation>
    <scope>NUCLEOTIDE SEQUENCE [LARGE SCALE GENOMIC DNA]</scope>
    <source>
        <strain evidence="7 8">G-1-1-1</strain>
    </source>
</reference>
<dbReference type="Pfam" id="PF23500">
    <property type="entry name" value="DUF7133"/>
    <property type="match status" value="2"/>
</dbReference>
<dbReference type="Gene3D" id="2.120.10.30">
    <property type="entry name" value="TolB, C-terminal domain"/>
    <property type="match status" value="1"/>
</dbReference>
<dbReference type="SUPFAM" id="SSF63829">
    <property type="entry name" value="Calcium-dependent phosphotriesterase"/>
    <property type="match status" value="1"/>
</dbReference>
<dbReference type="GO" id="GO:0046872">
    <property type="term" value="F:metal ion binding"/>
    <property type="evidence" value="ECO:0007669"/>
    <property type="project" value="UniProtKB-KW"/>
</dbReference>
<dbReference type="Gene3D" id="3.40.50.1110">
    <property type="entry name" value="SGNH hydrolase"/>
    <property type="match status" value="1"/>
</dbReference>
<dbReference type="InterPro" id="IPR016024">
    <property type="entry name" value="ARM-type_fold"/>
</dbReference>
<dbReference type="SUPFAM" id="SSF52266">
    <property type="entry name" value="SGNH hydrolase"/>
    <property type="match status" value="1"/>
</dbReference>
<evidence type="ECO:0000256" key="5">
    <source>
        <dbReference type="SAM" id="MobiDB-lite"/>
    </source>
</evidence>
<dbReference type="InterPro" id="IPR011042">
    <property type="entry name" value="6-blade_b-propeller_TolB-like"/>
</dbReference>
<proteinExistence type="predicted"/>
<evidence type="ECO:0000313" key="8">
    <source>
        <dbReference type="Proteomes" id="UP000501812"/>
    </source>
</evidence>
<keyword evidence="8" id="KW-1185">Reference proteome</keyword>
<feature type="region of interest" description="Disordered" evidence="5">
    <location>
        <begin position="307"/>
        <end position="328"/>
    </location>
</feature>
<dbReference type="Proteomes" id="UP000501812">
    <property type="component" value="Chromosome"/>
</dbReference>
<keyword evidence="1 4" id="KW-0349">Heme</keyword>
<sequence>MHRLLPLLWLPCISTLHAQLKFELQDGDRVAFLGDAFSEREQYEGWIELAATTRFADRNVSFRNLGWSADTPNGDSRCGLSLLQAGLEPEGEGWRQLQQQLAIYKPSVLLTGYGMAASLPGGMSADEFRMSFEKLLDHAASMPKLRVVVIGAPPRFLREGEKADSPEVRNHREALAAINRVLQDIAEKRGLPFVSLDALAKTPGLSDNGIHLNGAGYRHAARQIESQLGWGTGKWNEGKPAEALRKAILKKNEWFFHRSRPANMAYIFGFRKAEQGRNAGEIEAFDKLVEAEEQRIAKMRDLSKGEIVPEPPARTESQVAANTPQPHPSFTVADGYEVTLWAENPLLHKPTQMNFDEQGRLWVASSETYPQVEVGQTADDKILVLDDTDGDGKADKSTVFAEGMLMPTAVLPGDGGCYVGQSTDLLHFTDTDGDGKADTKRRVLSGFGTEDTHHNLHTLRRGPDGKLWMNQSIYTRTDTETPNGLMRLKSGGIMRFDPRQEKIETVFYGWCNPWGHQFDSYGQSFVTDGAGGGGINWGLPGAMYFTYANAEKVLGSISPGSYPKFCGLEIIGSSNFPAEWQGNMITCDFRAHRVVRFTISEDGAGFAAQEAGDLLRTEDVNFRPIDVKTGPDGALYIADWSNPIINHGEVDFRDPRRDREHGRIWRVQRKGAALTPKRDLAALEPTELLGLLTSDQRHEREQAMALLVDGKMTPGLEQAINRWKASAKDGRTRLAALWLSQGLHRPDLSLLEKVLVDGDPKVRAAAVRVAGDWLDLLDDGKALKLIEAAVLDTNPRVRVEALRVITKLPGAEPMDLAFRVLSQPMDRFSQYALWLNFREHGKEWLDGVVTGKLPLSGRESALEFALSNQGKGKGSGGLASLMPKPLPRDASGPWFNLAMETGDPALLEAFYQQVLDQGFDPVIGGNILGQLAAGISGRKFEMNAKAGSLEKLSGLFGSSEPTLAAAALRMAGALRLAELSPAAAKIAADTAVVAPTRIAAIESLSYFPDPSVRQALEGVVASDAPFDLRSRAAVALSRQHREASITAIRSILPVMKDEVEAKDLWQKTQPISRLGADLTKSFEAQPLAPEVAGMLAKAVPDIDENAGLLSVLRKQAGVAPMTGPTAESIHKLAELAAAQGNAVRGETIYRQAMLACASCHAIGGAGGKVGPDMTSIGASAPMDYLVESVLLPGAKVKEGYHSVIVETKDGRTLIGKILRSGGGSLVLADAAGQEVTLPDEAVLKKTDTGSLMPAGLIANLKEQEQADLFKFLSQLGKPGDFDATKSRAPRVWAVMPLQGEPSAAAIAGDAGLPWVVVNGTVNGRLLAADLATYGGNSSDFLAASRIQLSTPGELVVSFPQGTAPDGIWIDGKPVREGKVSLSAGIHKIVVRIQPGGKDFRFEASAGTFLPTW</sequence>
<dbReference type="GO" id="GO:0016788">
    <property type="term" value="F:hydrolase activity, acting on ester bonds"/>
    <property type="evidence" value="ECO:0007669"/>
    <property type="project" value="UniProtKB-ARBA"/>
</dbReference>
<dbReference type="SUPFAM" id="SSF46626">
    <property type="entry name" value="Cytochrome c"/>
    <property type="match status" value="1"/>
</dbReference>
<evidence type="ECO:0000256" key="3">
    <source>
        <dbReference type="ARBA" id="ARBA00023004"/>
    </source>
</evidence>
<gene>
    <name evidence="7" type="ORF">HHL09_02720</name>
</gene>
<keyword evidence="2 4" id="KW-0479">Metal-binding</keyword>
<dbReference type="PROSITE" id="PS51007">
    <property type="entry name" value="CYTC"/>
    <property type="match status" value="1"/>
</dbReference>
<dbReference type="NCBIfam" id="TIGR02604">
    <property type="entry name" value="Piru_Ver_Nterm"/>
    <property type="match status" value="1"/>
</dbReference>
<dbReference type="InterPro" id="IPR036909">
    <property type="entry name" value="Cyt_c-like_dom_sf"/>
</dbReference>
<organism evidence="7 8">
    <name type="scientific">Luteolibacter luteus</name>
    <dbReference type="NCBI Taxonomy" id="2728835"/>
    <lineage>
        <taxon>Bacteria</taxon>
        <taxon>Pseudomonadati</taxon>
        <taxon>Verrucomicrobiota</taxon>
        <taxon>Verrucomicrobiia</taxon>
        <taxon>Verrucomicrobiales</taxon>
        <taxon>Verrucomicrobiaceae</taxon>
        <taxon>Luteolibacter</taxon>
    </lineage>
</organism>
<name>A0A858RD58_9BACT</name>
<dbReference type="PANTHER" id="PTHR33546:SF1">
    <property type="entry name" value="LARGE, MULTIFUNCTIONAL SECRETED PROTEIN"/>
    <property type="match status" value="1"/>
</dbReference>
<evidence type="ECO:0000256" key="2">
    <source>
        <dbReference type="ARBA" id="ARBA00022723"/>
    </source>
</evidence>
<dbReference type="SUPFAM" id="SSF48371">
    <property type="entry name" value="ARM repeat"/>
    <property type="match status" value="1"/>
</dbReference>
<feature type="domain" description="Cytochrome c" evidence="6">
    <location>
        <begin position="1140"/>
        <end position="1276"/>
    </location>
</feature>
<dbReference type="InterPro" id="IPR011989">
    <property type="entry name" value="ARM-like"/>
</dbReference>
<dbReference type="InterPro" id="IPR013830">
    <property type="entry name" value="SGNH_hydro"/>
</dbReference>
<dbReference type="RefSeq" id="WP_169452958.1">
    <property type="nucleotide sequence ID" value="NZ_CP051774.1"/>
</dbReference>
<dbReference type="EMBL" id="CP051774">
    <property type="protein sequence ID" value="QJE94737.1"/>
    <property type="molecule type" value="Genomic_DNA"/>
</dbReference>
<protein>
    <submittedName>
        <fullName evidence="7">C-type cytochrome</fullName>
    </submittedName>
</protein>
<evidence type="ECO:0000313" key="7">
    <source>
        <dbReference type="EMBL" id="QJE94737.1"/>
    </source>
</evidence>
<feature type="compositionally biased region" description="Polar residues" evidence="5">
    <location>
        <begin position="315"/>
        <end position="324"/>
    </location>
</feature>
<keyword evidence="3 4" id="KW-0408">Iron</keyword>
<dbReference type="InterPro" id="IPR013427">
    <property type="entry name" value="Haem-bd_dom_put"/>
</dbReference>
<dbReference type="GO" id="GO:0009055">
    <property type="term" value="F:electron transfer activity"/>
    <property type="evidence" value="ECO:0007669"/>
    <property type="project" value="InterPro"/>
</dbReference>
<evidence type="ECO:0000256" key="1">
    <source>
        <dbReference type="ARBA" id="ARBA00022617"/>
    </source>
</evidence>